<evidence type="ECO:0000313" key="3">
    <source>
        <dbReference type="Proteomes" id="UP001150531"/>
    </source>
</evidence>
<dbReference type="EMBL" id="JAMDGS010000001">
    <property type="protein sequence ID" value="MDD1123245.1"/>
    <property type="molecule type" value="Genomic_DNA"/>
</dbReference>
<organism evidence="2 3">
    <name type="scientific">Pseudomonas aphyarum</name>
    <dbReference type="NCBI Taxonomy" id="2942629"/>
    <lineage>
        <taxon>Bacteria</taxon>
        <taxon>Pseudomonadati</taxon>
        <taxon>Pseudomonadota</taxon>
        <taxon>Gammaproteobacteria</taxon>
        <taxon>Pseudomonadales</taxon>
        <taxon>Pseudomonadaceae</taxon>
        <taxon>Pseudomonas</taxon>
    </lineage>
</organism>
<name>A0ABT5PHF7_9PSED</name>
<proteinExistence type="predicted"/>
<dbReference type="Proteomes" id="UP001150531">
    <property type="component" value="Unassembled WGS sequence"/>
</dbReference>
<dbReference type="Gene3D" id="3.40.50.300">
    <property type="entry name" value="P-loop containing nucleotide triphosphate hydrolases"/>
    <property type="match status" value="1"/>
</dbReference>
<dbReference type="RefSeq" id="WP_273896922.1">
    <property type="nucleotide sequence ID" value="NZ_JAMDGS010000001.1"/>
</dbReference>
<feature type="domain" description="Endonuclease GajA/Old nuclease/RecF-like AAA" evidence="1">
    <location>
        <begin position="1"/>
        <end position="463"/>
    </location>
</feature>
<comment type="caution">
    <text evidence="2">The sequence shown here is derived from an EMBL/GenBank/DDBJ whole genome shotgun (WGS) entry which is preliminary data.</text>
</comment>
<gene>
    <name evidence="2" type="ORF">M5G18_01475</name>
</gene>
<accession>A0ABT5PHF7</accession>
<dbReference type="PANTHER" id="PTHR43581:SF2">
    <property type="entry name" value="EXCINUCLEASE ATPASE SUBUNIT"/>
    <property type="match status" value="1"/>
</dbReference>
<dbReference type="SUPFAM" id="SSF52540">
    <property type="entry name" value="P-loop containing nucleoside triphosphate hydrolases"/>
    <property type="match status" value="1"/>
</dbReference>
<keyword evidence="3" id="KW-1185">Reference proteome</keyword>
<evidence type="ECO:0000313" key="2">
    <source>
        <dbReference type="EMBL" id="MDD1123245.1"/>
    </source>
</evidence>
<evidence type="ECO:0000259" key="1">
    <source>
        <dbReference type="Pfam" id="PF13175"/>
    </source>
</evidence>
<dbReference type="InterPro" id="IPR027417">
    <property type="entry name" value="P-loop_NTPase"/>
</dbReference>
<sequence>MLTEFRVKNLRSLKDTGTVKLSPITILLGENSSGKSTFLRTFPLLKQSAETTTRSSILWFGKYVDFGDFDQALIRKQGEKEIVFSFGLTVPELIYHRPIRAQGSSRDRSTSNITVNLRLASLGKDGLTRTAGIDLDIEGNSVKIDINESNKISSIVINGENLSRYCDSYTYSSAVRLLPLIRAKSDSPKEDIYRSWWSGFWPDGILDDLVDTLRVYSNKRTSLESLTNAVYKAAIGKQTDMLVNFKKMFSTNTWKSKTVNSGLDDEVFVRFQNLLILARTGIILYNLDEILDQTFRRVSYIEPIRASAQRYYRSQDIGVKELDSKGENLAMFLRNLSEREKSALDEWSMKEFGFRTVVQFNGGHVNLGVTFDKSKDSYNLADMGFGYSQVIPIIIQLWTMLHKPSRNGIPGLSYTCVIEQPELHLHPRMQSKLAEMLVSVVNAAKEADVILHLIIETHSEVIVNKIGLMTAMGVLTKDDSTIVLFSKEPNASQTIVEFSGYRENGSLHNWPYGFFDYEA</sequence>
<reference evidence="2" key="1">
    <citation type="submission" date="2022-05" db="EMBL/GenBank/DDBJ databases">
        <title>Novel Pseudomonas spp. Isolated from a Rainbow Trout Aquaculture Facility.</title>
        <authorList>
            <person name="Testerman T."/>
            <person name="Graf J."/>
        </authorList>
    </citation>
    <scope>NUCLEOTIDE SEQUENCE</scope>
    <source>
        <strain evidence="2">ID386</strain>
    </source>
</reference>
<protein>
    <submittedName>
        <fullName evidence="2">AAA family ATPase</fullName>
    </submittedName>
</protein>
<dbReference type="Pfam" id="PF13175">
    <property type="entry name" value="AAA_15"/>
    <property type="match status" value="1"/>
</dbReference>
<dbReference type="InterPro" id="IPR041685">
    <property type="entry name" value="AAA_GajA/Old/RecF-like"/>
</dbReference>
<dbReference type="PANTHER" id="PTHR43581">
    <property type="entry name" value="ATP/GTP PHOSPHATASE"/>
    <property type="match status" value="1"/>
</dbReference>
<dbReference type="InterPro" id="IPR051396">
    <property type="entry name" value="Bact_Antivir_Def_Nuclease"/>
</dbReference>